<dbReference type="OrthoDB" id="21527at2759"/>
<dbReference type="GeneID" id="14870569"/>
<dbReference type="GO" id="GO:0004534">
    <property type="term" value="F:5'-3' RNA exonuclease activity"/>
    <property type="evidence" value="ECO:0007669"/>
    <property type="project" value="TreeGrafter"/>
</dbReference>
<dbReference type="GO" id="GO:0003723">
    <property type="term" value="F:RNA binding"/>
    <property type="evidence" value="ECO:0007669"/>
    <property type="project" value="TreeGrafter"/>
</dbReference>
<name>F4Q1L3_CACFS</name>
<protein>
    <recommendedName>
        <fullName evidence="1">Xrn1 N-terminal domain-containing protein</fullName>
    </recommendedName>
</protein>
<proteinExistence type="predicted"/>
<dbReference type="Pfam" id="PF03159">
    <property type="entry name" value="XRN_N"/>
    <property type="match status" value="1"/>
</dbReference>
<evidence type="ECO:0000313" key="2">
    <source>
        <dbReference type="EMBL" id="EGG18714.1"/>
    </source>
</evidence>
<dbReference type="InterPro" id="IPR004859">
    <property type="entry name" value="Xrn1_N"/>
</dbReference>
<dbReference type="InterPro" id="IPR027073">
    <property type="entry name" value="5_3_exoribonuclease"/>
</dbReference>
<accession>F4Q1L3</accession>
<gene>
    <name evidence="2" type="ORF">DFA_04210</name>
</gene>
<dbReference type="RefSeq" id="XP_004366618.1">
    <property type="nucleotide sequence ID" value="XM_004366561.1"/>
</dbReference>
<reference evidence="3" key="1">
    <citation type="journal article" date="2011" name="Genome Res.">
        <title>Phylogeny-wide analysis of social amoeba genomes highlights ancient origins for complex intercellular communication.</title>
        <authorList>
            <person name="Heidel A.J."/>
            <person name="Lawal H.M."/>
            <person name="Felder M."/>
            <person name="Schilde C."/>
            <person name="Helps N.R."/>
            <person name="Tunggal B."/>
            <person name="Rivero F."/>
            <person name="John U."/>
            <person name="Schleicher M."/>
            <person name="Eichinger L."/>
            <person name="Platzer M."/>
            <person name="Noegel A.A."/>
            <person name="Schaap P."/>
            <person name="Gloeckner G."/>
        </authorList>
    </citation>
    <scope>NUCLEOTIDE SEQUENCE [LARGE SCALE GENOMIC DNA]</scope>
    <source>
        <strain evidence="3">SH3</strain>
    </source>
</reference>
<dbReference type="Gene3D" id="3.40.50.12390">
    <property type="match status" value="1"/>
</dbReference>
<dbReference type="EMBL" id="GL883018">
    <property type="protein sequence ID" value="EGG18714.1"/>
    <property type="molecule type" value="Genomic_DNA"/>
</dbReference>
<sequence length="743" mass="84473">MGVGGLADYISTYYPSVVRFQQQQQHGVGVGGGRPRYDHLAAGSSYMSVGQLRNKLGGRHSNNTRGAETTHLFMDMNSIIHTIFRRNPNTDTSKIYKQINMRIKQTVDEHFPVKTLFLTTDGPGPRAKIPLQRKRRSKSKEDGISSSLITPGTMFMSGLKDSLANYFKHSRSVSSAIISASDRYGEGEFKIFEYINSKTWTDQDSVIVFSDDSDVILCSMLSSAPNIIVKGTSSTKCYHIADLKQQLIASAPLINPKQLIEDFVFLNLFRGSDYYPRMDGFNFVRSWTAYLEEKSKKGLYNPKTRSINKELLQKIFNIGEGAVGGGGDSVNSLRQLSWNTSLKNYIAMTWSHLGFKFGKNNIISNNNKNNKEGTTSTTTTTTEPSIVEEIESKLLRPTFSKEGNGQYYMTLDGIKHGPFKVDAKYENVDGWADLSPIVSRAILTEPDNIFLNYYQPQLSAEKYQILKSKRTSFAMEIEDQENASPPDVGQYMQCVIWLMELLKGKCTNFHHRYLPKYSPSINHFSSLSKLNNKELDRFALPLTPLECNIALTHQKTIHNVHPIFHSIINHSNHFSLIDYIAEQAWNDEESVNNLLKQINETDTSLLNEKEKRLMTFSPTVIYTKSGNQIYYQEEKLANETNKIPHIYSERKPYIEDIIPPVEEEELPDPLNQQSSAFEPSTAEPFKTFNSFKESQDKLSNLIKSNANHRKTTMLNNFNKNNNNQNNQNINNDTFNINININEN</sequence>
<organism evidence="2 3">
    <name type="scientific">Cavenderia fasciculata</name>
    <name type="common">Slime mold</name>
    <name type="synonym">Dictyostelium fasciculatum</name>
    <dbReference type="NCBI Taxonomy" id="261658"/>
    <lineage>
        <taxon>Eukaryota</taxon>
        <taxon>Amoebozoa</taxon>
        <taxon>Evosea</taxon>
        <taxon>Eumycetozoa</taxon>
        <taxon>Dictyostelia</taxon>
        <taxon>Acytosteliales</taxon>
        <taxon>Cavenderiaceae</taxon>
        <taxon>Cavenderia</taxon>
    </lineage>
</organism>
<evidence type="ECO:0000259" key="1">
    <source>
        <dbReference type="Pfam" id="PF03159"/>
    </source>
</evidence>
<dbReference type="AlphaFoldDB" id="F4Q1L3"/>
<dbReference type="GO" id="GO:0000956">
    <property type="term" value="P:nuclear-transcribed mRNA catabolic process"/>
    <property type="evidence" value="ECO:0007669"/>
    <property type="project" value="TreeGrafter"/>
</dbReference>
<dbReference type="GO" id="GO:0016075">
    <property type="term" value="P:rRNA catabolic process"/>
    <property type="evidence" value="ECO:0007669"/>
    <property type="project" value="TreeGrafter"/>
</dbReference>
<evidence type="ECO:0000313" key="3">
    <source>
        <dbReference type="Proteomes" id="UP000007797"/>
    </source>
</evidence>
<dbReference type="KEGG" id="dfa:DFA_04210"/>
<dbReference type="PANTHER" id="PTHR12341:SF70">
    <property type="entry name" value="XRN1 N-TERMINAL DOMAIN-CONTAINING PROTEIN"/>
    <property type="match status" value="1"/>
</dbReference>
<dbReference type="STRING" id="1054147.F4Q1L3"/>
<feature type="domain" description="Xrn1 N-terminal" evidence="1">
    <location>
        <begin position="1"/>
        <end position="142"/>
    </location>
</feature>
<dbReference type="GO" id="GO:0005634">
    <property type="term" value="C:nucleus"/>
    <property type="evidence" value="ECO:0007669"/>
    <property type="project" value="TreeGrafter"/>
</dbReference>
<dbReference type="PANTHER" id="PTHR12341">
    <property type="entry name" value="5'-&gt;3' EXORIBONUCLEASE"/>
    <property type="match status" value="1"/>
</dbReference>
<keyword evidence="3" id="KW-1185">Reference proteome</keyword>
<dbReference type="Proteomes" id="UP000007797">
    <property type="component" value="Unassembled WGS sequence"/>
</dbReference>